<comment type="caution">
    <text evidence="1">The sequence shown here is derived from an EMBL/GenBank/DDBJ whole genome shotgun (WGS) entry which is preliminary data.</text>
</comment>
<evidence type="ECO:0000313" key="1">
    <source>
        <dbReference type="EMBL" id="MBH9576822.1"/>
    </source>
</evidence>
<proteinExistence type="predicted"/>
<evidence type="ECO:0000313" key="2">
    <source>
        <dbReference type="Proteomes" id="UP000613266"/>
    </source>
</evidence>
<keyword evidence="1" id="KW-0675">Receptor</keyword>
<dbReference type="AlphaFoldDB" id="A0A931J4Q1"/>
<dbReference type="InterPro" id="IPR009218">
    <property type="entry name" value="HD_phosphohydro"/>
</dbReference>
<sequence>MNERLVTAWQSAWQALGAQGDGTALRAQLWAAYAEPQRRYHTQQHLLECLHTLDTVREQVPEAAAVEIALWFHDAIYELQGKDNEARSAAWAAQALRDAGAPSDRAEQVRRLVLATRHQASPQAEDEAWLVDIDLAILGAAPARFAEYEAQIRAEYAFVPEALFKTKRAEVLRGFLARPFLFSTAHFRTELEARARANLGQALA</sequence>
<dbReference type="PIRSF" id="PIRSF035170">
    <property type="entry name" value="HD_phosphohydro"/>
    <property type="match status" value="1"/>
</dbReference>
<name>A0A931J4Q1_9BURK</name>
<gene>
    <name evidence="1" type="ORF">I7X39_07890</name>
</gene>
<dbReference type="PANTHER" id="PTHR21174">
    <property type="match status" value="1"/>
</dbReference>
<dbReference type="EMBL" id="JAEDAK010000004">
    <property type="protein sequence ID" value="MBH9576822.1"/>
    <property type="molecule type" value="Genomic_DNA"/>
</dbReference>
<accession>A0A931J4Q1</accession>
<keyword evidence="2" id="KW-1185">Reference proteome</keyword>
<dbReference type="Proteomes" id="UP000613266">
    <property type="component" value="Unassembled WGS sequence"/>
</dbReference>
<dbReference type="PANTHER" id="PTHR21174:SF0">
    <property type="entry name" value="HD PHOSPHOHYDROLASE FAMILY PROTEIN-RELATED"/>
    <property type="match status" value="1"/>
</dbReference>
<dbReference type="SUPFAM" id="SSF109604">
    <property type="entry name" value="HD-domain/PDEase-like"/>
    <property type="match status" value="1"/>
</dbReference>
<dbReference type="Gene3D" id="1.10.3210.10">
    <property type="entry name" value="Hypothetical protein af1432"/>
    <property type="match status" value="1"/>
</dbReference>
<organism evidence="1 2">
    <name type="scientific">Inhella proteolytica</name>
    <dbReference type="NCBI Taxonomy" id="2795029"/>
    <lineage>
        <taxon>Bacteria</taxon>
        <taxon>Pseudomonadati</taxon>
        <taxon>Pseudomonadota</taxon>
        <taxon>Betaproteobacteria</taxon>
        <taxon>Burkholderiales</taxon>
        <taxon>Sphaerotilaceae</taxon>
        <taxon>Inhella</taxon>
    </lineage>
</organism>
<protein>
    <submittedName>
        <fullName evidence="1">N-methyl-D-aspartate receptor NMDAR2C subunit</fullName>
    </submittedName>
</protein>
<reference evidence="1" key="1">
    <citation type="submission" date="2020-12" db="EMBL/GenBank/DDBJ databases">
        <title>The genome sequence of Inhella sp. 1Y17.</title>
        <authorList>
            <person name="Liu Y."/>
        </authorList>
    </citation>
    <scope>NUCLEOTIDE SEQUENCE</scope>
    <source>
        <strain evidence="1">1Y17</strain>
    </source>
</reference>